<dbReference type="EMBL" id="AP009552">
    <property type="protein sequence ID" value="BAG03532.1"/>
    <property type="molecule type" value="Genomic_DNA"/>
</dbReference>
<protein>
    <submittedName>
        <fullName evidence="2">Uncharacterized protein</fullName>
    </submittedName>
</protein>
<proteinExistence type="predicted"/>
<dbReference type="AlphaFoldDB" id="B0JNV2"/>
<keyword evidence="3" id="KW-1185">Reference proteome</keyword>
<evidence type="ECO:0000256" key="1">
    <source>
        <dbReference type="SAM" id="Phobius"/>
    </source>
</evidence>
<dbReference type="PaxDb" id="449447-MAE_37100"/>
<sequence length="64" mass="7261">MVKIISHCTRKCHRFGSPPRLSLGASLWFLSSSLFRIFADLYSARGNFFSKMVKCLRGGGINHR</sequence>
<keyword evidence="1" id="KW-1133">Transmembrane helix</keyword>
<evidence type="ECO:0000313" key="3">
    <source>
        <dbReference type="Proteomes" id="UP000001510"/>
    </source>
</evidence>
<dbReference type="EnsemblBacteria" id="BAG03532">
    <property type="protein sequence ID" value="BAG03532"/>
    <property type="gene ID" value="MAE_37100"/>
</dbReference>
<evidence type="ECO:0000313" key="2">
    <source>
        <dbReference type="EMBL" id="BAG03532.1"/>
    </source>
</evidence>
<reference evidence="2 3" key="1">
    <citation type="journal article" date="2007" name="DNA Res.">
        <title>Complete genomic structure of the bloom-forming toxic cyanobacterium Microcystis aeruginosa NIES-843.</title>
        <authorList>
            <person name="Kaneko T."/>
            <person name="Nakajima N."/>
            <person name="Okamoto S."/>
            <person name="Suzuki I."/>
            <person name="Tanabe Y."/>
            <person name="Tamaoki M."/>
            <person name="Nakamura Y."/>
            <person name="Kasai F."/>
            <person name="Watanabe A."/>
            <person name="Kawashima K."/>
            <person name="Kishida Y."/>
            <person name="Ono A."/>
            <person name="Shimizu Y."/>
            <person name="Takahashi C."/>
            <person name="Minami C."/>
            <person name="Fujishiro T."/>
            <person name="Kohara M."/>
            <person name="Katoh M."/>
            <person name="Nakazaki N."/>
            <person name="Nakayama S."/>
            <person name="Yamada M."/>
            <person name="Tabata S."/>
            <person name="Watanabe M.M."/>
        </authorList>
    </citation>
    <scope>NUCLEOTIDE SEQUENCE [LARGE SCALE GENOMIC DNA]</scope>
    <source>
        <strain evidence="3">NIES-843 / IAM M-247</strain>
    </source>
</reference>
<feature type="transmembrane region" description="Helical" evidence="1">
    <location>
        <begin position="21"/>
        <end position="39"/>
    </location>
</feature>
<gene>
    <name evidence="2" type="ordered locus">MAE_37100</name>
</gene>
<dbReference type="HOGENOM" id="CLU_2862808_0_0_3"/>
<dbReference type="Proteomes" id="UP000001510">
    <property type="component" value="Chromosome"/>
</dbReference>
<name>B0JNV2_MICAN</name>
<organism evidence="2 3">
    <name type="scientific">Microcystis aeruginosa (strain NIES-843 / IAM M-2473)</name>
    <dbReference type="NCBI Taxonomy" id="449447"/>
    <lineage>
        <taxon>Bacteria</taxon>
        <taxon>Bacillati</taxon>
        <taxon>Cyanobacteriota</taxon>
        <taxon>Cyanophyceae</taxon>
        <taxon>Oscillatoriophycideae</taxon>
        <taxon>Chroococcales</taxon>
        <taxon>Microcystaceae</taxon>
        <taxon>Microcystis</taxon>
    </lineage>
</organism>
<keyword evidence="1" id="KW-0472">Membrane</keyword>
<keyword evidence="1" id="KW-0812">Transmembrane</keyword>
<accession>B0JNV2</accession>
<dbReference type="KEGG" id="mar:MAE_37100"/>